<gene>
    <name evidence="1" type="ORF">EH198_23675</name>
</gene>
<sequence>MEKLLPGGNGSKELYFRDNFFNAGVTEILNEQGESIGQIDLKSAFGSAIDVYGQNGQLLYKGRFPFFSGEWEITDGGGGQLGVLRSRFAWFTKKFTYETDGRGSYDITSPAFSKEYEVSDESKIVADFKQVNGWFDSGAYVLNNQSDHLDTYELVAVIMGMHEIQKNAAANSST</sequence>
<dbReference type="Pfam" id="PF04525">
    <property type="entry name" value="LOR"/>
    <property type="match status" value="1"/>
</dbReference>
<reference evidence="1 2" key="1">
    <citation type="submission" date="2018-11" db="EMBL/GenBank/DDBJ databases">
        <title>Genome sequence of strain 7197.</title>
        <authorList>
            <person name="Gao J."/>
            <person name="Sun J."/>
        </authorList>
    </citation>
    <scope>NUCLEOTIDE SEQUENCE [LARGE SCALE GENOMIC DNA]</scope>
    <source>
        <strain evidence="1 2">7197</strain>
    </source>
</reference>
<name>A0A3N9PRT4_9BACL</name>
<comment type="caution">
    <text evidence="1">The sequence shown here is derived from an EMBL/GenBank/DDBJ whole genome shotgun (WGS) entry which is preliminary data.</text>
</comment>
<evidence type="ECO:0008006" key="3">
    <source>
        <dbReference type="Google" id="ProtNLM"/>
    </source>
</evidence>
<accession>A0A3N9PRT4</accession>
<dbReference type="AlphaFoldDB" id="A0A3N9PRT4"/>
<dbReference type="OrthoDB" id="2692055at2"/>
<dbReference type="Proteomes" id="UP000282529">
    <property type="component" value="Unassembled WGS sequence"/>
</dbReference>
<evidence type="ECO:0000313" key="2">
    <source>
        <dbReference type="Proteomes" id="UP000282529"/>
    </source>
</evidence>
<keyword evidence="2" id="KW-1185">Reference proteome</keyword>
<dbReference type="RefSeq" id="WP_124697941.1">
    <property type="nucleotide sequence ID" value="NZ_JBHUFE010000024.1"/>
</dbReference>
<dbReference type="EMBL" id="RQPI01000026">
    <property type="protein sequence ID" value="RQW07956.1"/>
    <property type="molecule type" value="Genomic_DNA"/>
</dbReference>
<proteinExistence type="predicted"/>
<dbReference type="InterPro" id="IPR007612">
    <property type="entry name" value="LOR"/>
</dbReference>
<protein>
    <recommendedName>
        <fullName evidence="3">LURP-one-related family protein</fullName>
    </recommendedName>
</protein>
<organism evidence="1 2">
    <name type="scientific">Paenibacillus rhizophilus</name>
    <dbReference type="NCBI Taxonomy" id="1850366"/>
    <lineage>
        <taxon>Bacteria</taxon>
        <taxon>Bacillati</taxon>
        <taxon>Bacillota</taxon>
        <taxon>Bacilli</taxon>
        <taxon>Bacillales</taxon>
        <taxon>Paenibacillaceae</taxon>
        <taxon>Paenibacillus</taxon>
    </lineage>
</organism>
<evidence type="ECO:0000313" key="1">
    <source>
        <dbReference type="EMBL" id="RQW07956.1"/>
    </source>
</evidence>